<gene>
    <name evidence="1" type="ORF">RF11_07161</name>
</gene>
<dbReference type="EMBL" id="JWZT01001659">
    <property type="protein sequence ID" value="KII71708.1"/>
    <property type="molecule type" value="Genomic_DNA"/>
</dbReference>
<proteinExistence type="predicted"/>
<organism evidence="1 2">
    <name type="scientific">Thelohanellus kitauei</name>
    <name type="common">Myxosporean</name>
    <dbReference type="NCBI Taxonomy" id="669202"/>
    <lineage>
        <taxon>Eukaryota</taxon>
        <taxon>Metazoa</taxon>
        <taxon>Cnidaria</taxon>
        <taxon>Myxozoa</taxon>
        <taxon>Myxosporea</taxon>
        <taxon>Bivalvulida</taxon>
        <taxon>Platysporina</taxon>
        <taxon>Myxobolidae</taxon>
        <taxon>Thelohanellus</taxon>
    </lineage>
</organism>
<evidence type="ECO:0000313" key="1">
    <source>
        <dbReference type="EMBL" id="KII71708.1"/>
    </source>
</evidence>
<sequence>MDPSRLGVIEGFQSKSEYEKSARQPNLISELATSKISSLQAEKYECVKIMKQGPIPTEVNDHTPSPLRIKKIPEKNRREAIYSITKKNYCSRDYLTRVLPLKRQLDDLGPLSHLQMHS</sequence>
<dbReference type="AlphaFoldDB" id="A0A0C2JQP9"/>
<evidence type="ECO:0000313" key="2">
    <source>
        <dbReference type="Proteomes" id="UP000031668"/>
    </source>
</evidence>
<accession>A0A0C2JQP9</accession>
<keyword evidence="2" id="KW-1185">Reference proteome</keyword>
<name>A0A0C2JQP9_THEKT</name>
<comment type="caution">
    <text evidence="1">The sequence shown here is derived from an EMBL/GenBank/DDBJ whole genome shotgun (WGS) entry which is preliminary data.</text>
</comment>
<reference evidence="1 2" key="1">
    <citation type="journal article" date="2014" name="Genome Biol. Evol.">
        <title>The genome of the myxosporean Thelohanellus kitauei shows adaptations to nutrient acquisition within its fish host.</title>
        <authorList>
            <person name="Yang Y."/>
            <person name="Xiong J."/>
            <person name="Zhou Z."/>
            <person name="Huo F."/>
            <person name="Miao W."/>
            <person name="Ran C."/>
            <person name="Liu Y."/>
            <person name="Zhang J."/>
            <person name="Feng J."/>
            <person name="Wang M."/>
            <person name="Wang M."/>
            <person name="Wang L."/>
            <person name="Yao B."/>
        </authorList>
    </citation>
    <scope>NUCLEOTIDE SEQUENCE [LARGE SCALE GENOMIC DNA]</scope>
    <source>
        <strain evidence="1">Wuqing</strain>
    </source>
</reference>
<dbReference type="Proteomes" id="UP000031668">
    <property type="component" value="Unassembled WGS sequence"/>
</dbReference>
<protein>
    <submittedName>
        <fullName evidence="1">Uncharacterized protein</fullName>
    </submittedName>
</protein>